<dbReference type="Gene3D" id="3.40.30.10">
    <property type="entry name" value="Glutaredoxin"/>
    <property type="match status" value="1"/>
</dbReference>
<dbReference type="PANTHER" id="PTHR13887:SF33">
    <property type="entry name" value="ISOMERASE"/>
    <property type="match status" value="1"/>
</dbReference>
<gene>
    <name evidence="2" type="ORF">FH965_40170</name>
</gene>
<proteinExistence type="predicted"/>
<evidence type="ECO:0000313" key="3">
    <source>
        <dbReference type="Proteomes" id="UP000316806"/>
    </source>
</evidence>
<evidence type="ECO:0000313" key="2">
    <source>
        <dbReference type="EMBL" id="QDQ15993.1"/>
    </source>
</evidence>
<feature type="domain" description="DSBA-like thioredoxin" evidence="1">
    <location>
        <begin position="4"/>
        <end position="188"/>
    </location>
</feature>
<dbReference type="InterPro" id="IPR001853">
    <property type="entry name" value="DSBA-like_thioredoxin_dom"/>
</dbReference>
<dbReference type="PANTHER" id="PTHR13887">
    <property type="entry name" value="GLUTATHIONE S-TRANSFERASE KAPPA"/>
    <property type="match status" value="1"/>
</dbReference>
<dbReference type="RefSeq" id="WP_144323193.1">
    <property type="nucleotide sequence ID" value="NZ_CP040916.1"/>
</dbReference>
<name>A0A516RK19_STRST</name>
<dbReference type="GO" id="GO:0016491">
    <property type="term" value="F:oxidoreductase activity"/>
    <property type="evidence" value="ECO:0007669"/>
    <property type="project" value="InterPro"/>
</dbReference>
<dbReference type="EMBL" id="CP040916">
    <property type="protein sequence ID" value="QDQ15993.1"/>
    <property type="molecule type" value="Genomic_DNA"/>
</dbReference>
<dbReference type="Pfam" id="PF01323">
    <property type="entry name" value="DSBA"/>
    <property type="match status" value="1"/>
</dbReference>
<reference evidence="2 3" key="1">
    <citation type="journal article" date="2019" name="J. Ind. Microbiol. Biotechnol.">
        <title>The complete genomic sequence of Streptomyces spectabilis NRRL-2792 and identification of secondary metabolite biosynthetic gene clusters.</title>
        <authorList>
            <person name="Sinha A."/>
            <person name="Phillips-Salemka S."/>
            <person name="Niraula T.A."/>
            <person name="Short K.A."/>
            <person name="Niraula N.P."/>
        </authorList>
    </citation>
    <scope>NUCLEOTIDE SEQUENCE [LARGE SCALE GENOMIC DNA]</scope>
    <source>
        <strain evidence="2 3">NRRL 2792</strain>
    </source>
</reference>
<dbReference type="SUPFAM" id="SSF52833">
    <property type="entry name" value="Thioredoxin-like"/>
    <property type="match status" value="1"/>
</dbReference>
<evidence type="ECO:0000259" key="1">
    <source>
        <dbReference type="Pfam" id="PF01323"/>
    </source>
</evidence>
<dbReference type="Proteomes" id="UP000316806">
    <property type="component" value="Chromosome"/>
</dbReference>
<sequence length="202" mass="22346">MSLTIDVWFDYLCPFSVMTGKVIDDTGLAQDHAVRWRPYELHPEGIPASGKKDYPQGVWENSVVPMAARLGVPFGKAPAGPLPRTHLAMYGHAFAWRNGAGHAYDTAVFDAYFHHDQNIADLDTLAALAADTGLDPWHFRAWTDSPEAAAHHQATQDQARRTHRIHTVPTLVIGSWRTEGVPDAARLRRAVSTLHARSRVPA</sequence>
<dbReference type="AlphaFoldDB" id="A0A516RK19"/>
<accession>A0A516RK19</accession>
<protein>
    <recommendedName>
        <fullName evidence="1">DSBA-like thioredoxin domain-containing protein</fullName>
    </recommendedName>
</protein>
<organism evidence="2 3">
    <name type="scientific">Streptomyces spectabilis</name>
    <dbReference type="NCBI Taxonomy" id="68270"/>
    <lineage>
        <taxon>Bacteria</taxon>
        <taxon>Bacillati</taxon>
        <taxon>Actinomycetota</taxon>
        <taxon>Actinomycetes</taxon>
        <taxon>Kitasatosporales</taxon>
        <taxon>Streptomycetaceae</taxon>
        <taxon>Streptomyces</taxon>
    </lineage>
</organism>
<dbReference type="InterPro" id="IPR036249">
    <property type="entry name" value="Thioredoxin-like_sf"/>
</dbReference>